<evidence type="ECO:0000313" key="3">
    <source>
        <dbReference type="EMBL" id="MBE1607563.1"/>
    </source>
</evidence>
<dbReference type="EMBL" id="JADBEM010000001">
    <property type="protein sequence ID" value="MBE1607563.1"/>
    <property type="molecule type" value="Genomic_DNA"/>
</dbReference>
<dbReference type="GO" id="GO:0005524">
    <property type="term" value="F:ATP binding"/>
    <property type="evidence" value="ECO:0007669"/>
    <property type="project" value="InterPro"/>
</dbReference>
<protein>
    <submittedName>
        <fullName evidence="3">Aminoglycoside phosphotransferase (APT) family kinase protein</fullName>
    </submittedName>
</protein>
<proteinExistence type="predicted"/>
<comment type="caution">
    <text evidence="3">The sequence shown here is derived from an EMBL/GenBank/DDBJ whole genome shotgun (WGS) entry which is preliminary data.</text>
</comment>
<dbReference type="InterPro" id="IPR002575">
    <property type="entry name" value="Aminoglycoside_PTrfase"/>
</dbReference>
<sequence length="325" mass="34759">MSTRNLHDHEHGHGAGGDGADAVTRLHAAGLAVTNRLGAGMDGTVYALDADTVVKVWSRQTAPSLERLRAFYAELSAAGLPFATPLIHDLRSVAGTPVTIERRLHGRPLSEFIGAAGPTEHAMRAFAGVVAALREIESGSAARDLTVMDEPNAFYTESALSWPQALLGLLERRVEAYADPLRAAVPGFDVLLDQTVAGVQALLPRTGGRVVHGDLCPPNVLVDEELRVVSVLDWGYLSTAGDPAFDASLAAGFFDMYRPRARASDETLTRWFVTELGYAAPLLQLYRAVYAIVGACAYDPAGADGHFEWCAAQLRRDDVRAALGV</sequence>
<evidence type="ECO:0000256" key="1">
    <source>
        <dbReference type="SAM" id="MobiDB-lite"/>
    </source>
</evidence>
<accession>A0A927RL93</accession>
<dbReference type="PROSITE" id="PS50011">
    <property type="entry name" value="PROTEIN_KINASE_DOM"/>
    <property type="match status" value="1"/>
</dbReference>
<dbReference type="AlphaFoldDB" id="A0A927RL93"/>
<keyword evidence="3" id="KW-0418">Kinase</keyword>
<dbReference type="Gene3D" id="3.90.1200.10">
    <property type="match status" value="1"/>
</dbReference>
<dbReference type="Proteomes" id="UP000638648">
    <property type="component" value="Unassembled WGS sequence"/>
</dbReference>
<dbReference type="InterPro" id="IPR011009">
    <property type="entry name" value="Kinase-like_dom_sf"/>
</dbReference>
<evidence type="ECO:0000313" key="4">
    <source>
        <dbReference type="Proteomes" id="UP000638648"/>
    </source>
</evidence>
<organism evidence="3 4">
    <name type="scientific">Actinopolymorpha pittospori</name>
    <dbReference type="NCBI Taxonomy" id="648752"/>
    <lineage>
        <taxon>Bacteria</taxon>
        <taxon>Bacillati</taxon>
        <taxon>Actinomycetota</taxon>
        <taxon>Actinomycetes</taxon>
        <taxon>Propionibacteriales</taxon>
        <taxon>Actinopolymorphaceae</taxon>
        <taxon>Actinopolymorpha</taxon>
    </lineage>
</organism>
<feature type="region of interest" description="Disordered" evidence="1">
    <location>
        <begin position="1"/>
        <end position="20"/>
    </location>
</feature>
<dbReference type="InterPro" id="IPR051678">
    <property type="entry name" value="AGP_Transferase"/>
</dbReference>
<dbReference type="PANTHER" id="PTHR21310">
    <property type="entry name" value="AMINOGLYCOSIDE PHOSPHOTRANSFERASE-RELATED-RELATED"/>
    <property type="match status" value="1"/>
</dbReference>
<keyword evidence="4" id="KW-1185">Reference proteome</keyword>
<feature type="compositionally biased region" description="Basic and acidic residues" evidence="1">
    <location>
        <begin position="1"/>
        <end position="13"/>
    </location>
</feature>
<gene>
    <name evidence="3" type="ORF">HEB94_004411</name>
</gene>
<dbReference type="InterPro" id="IPR000719">
    <property type="entry name" value="Prot_kinase_dom"/>
</dbReference>
<keyword evidence="3" id="KW-0808">Transferase</keyword>
<dbReference type="Pfam" id="PF01636">
    <property type="entry name" value="APH"/>
    <property type="match status" value="1"/>
</dbReference>
<reference evidence="3" key="1">
    <citation type="submission" date="2020-10" db="EMBL/GenBank/DDBJ databases">
        <title>Sequencing the genomes of 1000 actinobacteria strains.</title>
        <authorList>
            <person name="Klenk H.-P."/>
        </authorList>
    </citation>
    <scope>NUCLEOTIDE SEQUENCE</scope>
    <source>
        <strain evidence="3">DSM 45354</strain>
    </source>
</reference>
<dbReference type="GO" id="GO:0004672">
    <property type="term" value="F:protein kinase activity"/>
    <property type="evidence" value="ECO:0007669"/>
    <property type="project" value="InterPro"/>
</dbReference>
<dbReference type="RefSeq" id="WP_192751491.1">
    <property type="nucleotide sequence ID" value="NZ_BAABJL010000207.1"/>
</dbReference>
<name>A0A927RL93_9ACTN</name>
<feature type="domain" description="Protein kinase" evidence="2">
    <location>
        <begin position="31"/>
        <end position="325"/>
    </location>
</feature>
<dbReference type="SUPFAM" id="SSF56112">
    <property type="entry name" value="Protein kinase-like (PK-like)"/>
    <property type="match status" value="1"/>
</dbReference>
<evidence type="ECO:0000259" key="2">
    <source>
        <dbReference type="PROSITE" id="PS50011"/>
    </source>
</evidence>